<evidence type="ECO:0008006" key="4">
    <source>
        <dbReference type="Google" id="ProtNLM"/>
    </source>
</evidence>
<keyword evidence="1" id="KW-0472">Membrane</keyword>
<keyword evidence="3" id="KW-1185">Reference proteome</keyword>
<keyword evidence="1" id="KW-0812">Transmembrane</keyword>
<keyword evidence="1" id="KW-1133">Transmembrane helix</keyword>
<comment type="caution">
    <text evidence="2">The sequence shown here is derived from an EMBL/GenBank/DDBJ whole genome shotgun (WGS) entry which is preliminary data.</text>
</comment>
<dbReference type="Proteomes" id="UP000820818">
    <property type="component" value="Linkage Group LG8"/>
</dbReference>
<proteinExistence type="predicted"/>
<protein>
    <recommendedName>
        <fullName evidence="4">SEFIR domain-containing protein</fullName>
    </recommendedName>
</protein>
<dbReference type="AlphaFoldDB" id="A0AAD5LBW6"/>
<dbReference type="EMBL" id="WJBH02000008">
    <property type="protein sequence ID" value="KAI9554808.1"/>
    <property type="molecule type" value="Genomic_DNA"/>
</dbReference>
<evidence type="ECO:0000256" key="1">
    <source>
        <dbReference type="SAM" id="Phobius"/>
    </source>
</evidence>
<accession>A0AAD5LBW6</accession>
<reference evidence="2 3" key="1">
    <citation type="submission" date="2022-05" db="EMBL/GenBank/DDBJ databases">
        <title>A multi-omics perspective on studying reproductive biology in Daphnia sinensis.</title>
        <authorList>
            <person name="Jia J."/>
        </authorList>
    </citation>
    <scope>NUCLEOTIDE SEQUENCE [LARGE SCALE GENOMIC DNA]</scope>
    <source>
        <strain evidence="2 3">WSL</strain>
    </source>
</reference>
<organism evidence="2 3">
    <name type="scientific">Daphnia sinensis</name>
    <dbReference type="NCBI Taxonomy" id="1820382"/>
    <lineage>
        <taxon>Eukaryota</taxon>
        <taxon>Metazoa</taxon>
        <taxon>Ecdysozoa</taxon>
        <taxon>Arthropoda</taxon>
        <taxon>Crustacea</taxon>
        <taxon>Branchiopoda</taxon>
        <taxon>Diplostraca</taxon>
        <taxon>Cladocera</taxon>
        <taxon>Anomopoda</taxon>
        <taxon>Daphniidae</taxon>
        <taxon>Daphnia</taxon>
        <taxon>Daphnia similis group</taxon>
    </lineage>
</organism>
<sequence length="627" mass="71169">MGMGNCLNFVLIPDRTITVRYVLTQATLRSHLSETMKWIVSLLLLLGPLISVHSDLLPRTNSSNLCSRTPIQSCLHQFNNPHDVNRNSHTCNVEVANSTHLLRCDNQNWDYDKVCQSHDGCGVQLEVYRHMPSESLPLYRTAFNLTLSNIPTGKINLRFRETLIGNFSFCINVTTSLTIAQPFESLWYDCVFHSRLFEGHPFQLEFINDNKYGLYLFDIPTEKDIRNGRGFLYVHMHHSPNIVITFQKTSELHLSTSYLIVVCQWLQDSCHVTLHHLVDLKNTSTFSNRFKDSVTVSLGKLSLSGNFSIQIEDPDCNLETEYCYRAKSTFFMIQDIQESYILFLPALGILAFVTFCATMGYRNRIKRIVSGLGRHETKHKTILLVHDSATSDSCWIEAVRMFLQNWGGFDVMVDFIEIPRSQHKDPLIWYSEAMETVDAVAVVAPPADASSLSDQRSAIYHHTFDLALELVAMRISRRLKLKQRKVLQHFVVLETSGSAVPDACSSFARFRVPAELPNLISYVGRDSDENNSPKAFLADCLPERCTRSSKESAAIDSFHVFYQHVQQSSKSPDGQARDSPIVDDANHVAEHSALLETTNEDRDRRREQLDREFGSGIASLTTLTTLG</sequence>
<gene>
    <name evidence="2" type="ORF">GHT06_020085</name>
</gene>
<name>A0AAD5LBW6_9CRUS</name>
<evidence type="ECO:0000313" key="3">
    <source>
        <dbReference type="Proteomes" id="UP000820818"/>
    </source>
</evidence>
<evidence type="ECO:0000313" key="2">
    <source>
        <dbReference type="EMBL" id="KAI9554808.1"/>
    </source>
</evidence>
<feature type="transmembrane region" description="Helical" evidence="1">
    <location>
        <begin position="340"/>
        <end position="361"/>
    </location>
</feature>
<dbReference type="Gene3D" id="3.40.50.11530">
    <property type="match status" value="1"/>
</dbReference>